<proteinExistence type="predicted"/>
<evidence type="ECO:0000313" key="4">
    <source>
        <dbReference type="Proteomes" id="UP000887574"/>
    </source>
</evidence>
<dbReference type="Gene3D" id="2.60.120.920">
    <property type="match status" value="1"/>
</dbReference>
<dbReference type="WBParaSite" id="jg26274.1">
    <property type="protein sequence ID" value="jg26274.1"/>
    <property type="gene ID" value="jg26274"/>
</dbReference>
<feature type="compositionally biased region" description="Basic and acidic residues" evidence="1">
    <location>
        <begin position="381"/>
        <end position="410"/>
    </location>
</feature>
<keyword evidence="2" id="KW-1133">Transmembrane helix</keyword>
<feature type="region of interest" description="Disordered" evidence="1">
    <location>
        <begin position="364"/>
        <end position="435"/>
    </location>
</feature>
<reference evidence="5" key="1">
    <citation type="submission" date="2022-11" db="UniProtKB">
        <authorList>
            <consortium name="WormBaseParasite"/>
        </authorList>
    </citation>
    <scope>IDENTIFICATION</scope>
</reference>
<keyword evidence="2" id="KW-0812">Transmembrane</keyword>
<dbReference type="SUPFAM" id="SSF49899">
    <property type="entry name" value="Concanavalin A-like lectins/glucanases"/>
    <property type="match status" value="1"/>
</dbReference>
<dbReference type="InterPro" id="IPR013320">
    <property type="entry name" value="ConA-like_dom_sf"/>
</dbReference>
<dbReference type="SMART" id="SM00449">
    <property type="entry name" value="SPRY"/>
    <property type="match status" value="1"/>
</dbReference>
<name>A0A915E2J3_9BILA</name>
<evidence type="ECO:0000256" key="2">
    <source>
        <dbReference type="SAM" id="Phobius"/>
    </source>
</evidence>
<dbReference type="InterPro" id="IPR003877">
    <property type="entry name" value="SPRY_dom"/>
</dbReference>
<feature type="domain" description="SPRY" evidence="3">
    <location>
        <begin position="109"/>
        <end position="219"/>
    </location>
</feature>
<keyword evidence="4" id="KW-1185">Reference proteome</keyword>
<keyword evidence="2" id="KW-0472">Membrane</keyword>
<feature type="compositionally biased region" description="Basic residues" evidence="1">
    <location>
        <begin position="483"/>
        <end position="497"/>
    </location>
</feature>
<feature type="region of interest" description="Disordered" evidence="1">
    <location>
        <begin position="538"/>
        <end position="561"/>
    </location>
</feature>
<protein>
    <submittedName>
        <fullName evidence="5">SPRY domain-containing protein</fullName>
    </submittedName>
</protein>
<sequence>MDEHSLSYSLKRSKRISCHKASVRIQEMCEQQHLQMVESKENEEPQMISPVKTISLRNIRYLSDICVNANGFKIPCASERLPTHWHTVKYIGLCEEGLIRAIRPIPSDCLVYYFEVEVVRGGTCLGIGIGTLDVPLNYFPGWGDDPENYRTYGYHSDDGKYFSMSWNGNKYADTYGLGDVNGKNMGVAEENLNLDDSFYPMLGLRGVGEETEANFGQKPFIFDLADYIKTALKPTKKAISAVPRARNTVTMCEYAPGIRQAQKTVNEKINFPEQQPIEQQDLQPVQHQEQQSVPSPKRTRVTIKEDENAAENVAETSLPHPVLTAKAVNNDISNVEQPVESLLIRKDLVNKRHLRLTLNNLHPHPLIEAGCKGSKCNKRRKNDEARNQDNDPLDKVEDMEAKKKEKPKSDEESEEEEEEKKKTGEEAVAARMRRAEKELRRQKELSEEHLDGMVAVIISTSILMTTTTIIVVMLLAMSTLTAKKSKSHSPQRVRRAHKPQDTDSTDDEEHNELDFKNIKNQWNKNYVRNSLPKRMEEAMKSGSSRQKKHLNHKLSDEEVANEESEKLQLNLDDIHISKFGKLGPRGRERVLPLPTEDRELPMWRKNYKEESEE</sequence>
<accession>A0A915E2J3</accession>
<dbReference type="AlphaFoldDB" id="A0A915E2J3"/>
<evidence type="ECO:0000313" key="5">
    <source>
        <dbReference type="WBParaSite" id="jg26274.1"/>
    </source>
</evidence>
<dbReference type="Proteomes" id="UP000887574">
    <property type="component" value="Unplaced"/>
</dbReference>
<evidence type="ECO:0000259" key="3">
    <source>
        <dbReference type="SMART" id="SM00449"/>
    </source>
</evidence>
<evidence type="ECO:0000256" key="1">
    <source>
        <dbReference type="SAM" id="MobiDB-lite"/>
    </source>
</evidence>
<feature type="region of interest" description="Disordered" evidence="1">
    <location>
        <begin position="483"/>
        <end position="513"/>
    </location>
</feature>
<dbReference type="InterPro" id="IPR043136">
    <property type="entry name" value="B30.2/SPRY_sf"/>
</dbReference>
<organism evidence="4 5">
    <name type="scientific">Ditylenchus dipsaci</name>
    <dbReference type="NCBI Taxonomy" id="166011"/>
    <lineage>
        <taxon>Eukaryota</taxon>
        <taxon>Metazoa</taxon>
        <taxon>Ecdysozoa</taxon>
        <taxon>Nematoda</taxon>
        <taxon>Chromadorea</taxon>
        <taxon>Rhabditida</taxon>
        <taxon>Tylenchina</taxon>
        <taxon>Tylenchomorpha</taxon>
        <taxon>Sphaerularioidea</taxon>
        <taxon>Anguinidae</taxon>
        <taxon>Anguininae</taxon>
        <taxon>Ditylenchus</taxon>
    </lineage>
</organism>
<feature type="transmembrane region" description="Helical" evidence="2">
    <location>
        <begin position="452"/>
        <end position="476"/>
    </location>
</feature>